<evidence type="ECO:0000256" key="1">
    <source>
        <dbReference type="SAM" id="Coils"/>
    </source>
</evidence>
<evidence type="ECO:0000313" key="3">
    <source>
        <dbReference type="EMBL" id="CAB4990318.1"/>
    </source>
</evidence>
<feature type="coiled-coil region" evidence="1">
    <location>
        <begin position="27"/>
        <end position="94"/>
    </location>
</feature>
<dbReference type="Gene3D" id="1.20.120.20">
    <property type="entry name" value="Apolipoprotein"/>
    <property type="match status" value="1"/>
</dbReference>
<reference evidence="3" key="1">
    <citation type="submission" date="2020-05" db="EMBL/GenBank/DDBJ databases">
        <authorList>
            <person name="Chiriac C."/>
            <person name="Salcher M."/>
            <person name="Ghai R."/>
            <person name="Kavagutti S V."/>
        </authorList>
    </citation>
    <scope>NUCLEOTIDE SEQUENCE</scope>
</reference>
<dbReference type="EMBL" id="CAFBOT010000098">
    <property type="protein sequence ID" value="CAB4990318.1"/>
    <property type="molecule type" value="Genomic_DNA"/>
</dbReference>
<protein>
    <submittedName>
        <fullName evidence="3">Unannotated protein</fullName>
    </submittedName>
</protein>
<feature type="transmembrane region" description="Helical" evidence="2">
    <location>
        <begin position="97"/>
        <end position="115"/>
    </location>
</feature>
<keyword evidence="2" id="KW-0812">Transmembrane</keyword>
<organism evidence="3">
    <name type="scientific">freshwater metagenome</name>
    <dbReference type="NCBI Taxonomy" id="449393"/>
    <lineage>
        <taxon>unclassified sequences</taxon>
        <taxon>metagenomes</taxon>
        <taxon>ecological metagenomes</taxon>
    </lineage>
</organism>
<keyword evidence="1" id="KW-0175">Coiled coil</keyword>
<proteinExistence type="predicted"/>
<keyword evidence="2" id="KW-1133">Transmembrane helix</keyword>
<keyword evidence="2" id="KW-0472">Membrane</keyword>
<sequence>MNALDTKLTAKMVNLEEKLVGQMNALDAKLTTQMNNLEEKIVNQMNDFGKNMQVQFDALKEFFGLRFEHLALEITNLKNRADNVDAKIAQLQRSGRLNRVLLLITAISPFVLALVNR</sequence>
<dbReference type="AlphaFoldDB" id="A0A6J7NCV5"/>
<accession>A0A6J7NCV5</accession>
<dbReference type="SUPFAM" id="SSF47162">
    <property type="entry name" value="Apolipoprotein"/>
    <property type="match status" value="1"/>
</dbReference>
<gene>
    <name evidence="3" type="ORF">UFOPK4000_00659</name>
</gene>
<name>A0A6J7NCV5_9ZZZZ</name>
<evidence type="ECO:0000256" key="2">
    <source>
        <dbReference type="SAM" id="Phobius"/>
    </source>
</evidence>